<name>A0A3S3N5R2_9MAGN</name>
<comment type="subcellular location">
    <subcellularLocation>
        <location evidence="1">Endomembrane system</location>
        <topology evidence="1">Multi-pass membrane protein</topology>
    </subcellularLocation>
</comment>
<evidence type="ECO:0000256" key="5">
    <source>
        <dbReference type="ARBA" id="ARBA00022989"/>
    </source>
</evidence>
<dbReference type="GO" id="GO:0016760">
    <property type="term" value="F:cellulose synthase (UDP-forming) activity"/>
    <property type="evidence" value="ECO:0007669"/>
    <property type="project" value="InterPro"/>
</dbReference>
<keyword evidence="3" id="KW-0808">Transferase</keyword>
<dbReference type="Pfam" id="PF03552">
    <property type="entry name" value="Cellulose_synt"/>
    <property type="match status" value="2"/>
</dbReference>
<dbReference type="AlphaFoldDB" id="A0A3S3N5R2"/>
<feature type="active site" evidence="8">
    <location>
        <position position="149"/>
    </location>
</feature>
<keyword evidence="6 11" id="KW-0472">Membrane</keyword>
<feature type="transmembrane region" description="Helical" evidence="11">
    <location>
        <begin position="56"/>
        <end position="80"/>
    </location>
</feature>
<dbReference type="FunFam" id="3.90.550.10:FF:000135">
    <property type="entry name" value="Cellulose synthase-like protein G3"/>
    <property type="match status" value="1"/>
</dbReference>
<comment type="caution">
    <text evidence="12">The sequence shown here is derived from an EMBL/GenBank/DDBJ whole genome shotgun (WGS) entry which is preliminary data.</text>
</comment>
<feature type="binding site" evidence="9">
    <location>
        <position position="120"/>
    </location>
    <ligand>
        <name>UDP-alpha-D-glucose</name>
        <dbReference type="ChEBI" id="CHEBI:58885"/>
    </ligand>
</feature>
<dbReference type="Gene3D" id="3.90.550.10">
    <property type="entry name" value="Spore Coat Polysaccharide Biosynthesis Protein SpsA, Chain A"/>
    <property type="match status" value="2"/>
</dbReference>
<evidence type="ECO:0000256" key="7">
    <source>
        <dbReference type="ARBA" id="ARBA00023316"/>
    </source>
</evidence>
<dbReference type="STRING" id="337451.A0A3S3N5R2"/>
<dbReference type="OrthoDB" id="72851at2759"/>
<feature type="binding site" evidence="9">
    <location>
        <position position="149"/>
    </location>
    <ligand>
        <name>UDP-alpha-D-glucose</name>
        <dbReference type="ChEBI" id="CHEBI:58885"/>
    </ligand>
</feature>
<dbReference type="GO" id="GO:0030244">
    <property type="term" value="P:cellulose biosynthetic process"/>
    <property type="evidence" value="ECO:0007669"/>
    <property type="project" value="InterPro"/>
</dbReference>
<feature type="transmembrane region" description="Helical" evidence="11">
    <location>
        <begin position="693"/>
        <end position="715"/>
    </location>
</feature>
<feature type="binding site" evidence="10">
    <location>
        <position position="286"/>
    </location>
    <ligand>
        <name>Mn(2+)</name>
        <dbReference type="ChEBI" id="CHEBI:29035"/>
    </ligand>
</feature>
<keyword evidence="2" id="KW-0328">Glycosyltransferase</keyword>
<dbReference type="SUPFAM" id="SSF53448">
    <property type="entry name" value="Nucleotide-diphospho-sugar transferases"/>
    <property type="match status" value="1"/>
</dbReference>
<feature type="binding site" evidence="9">
    <location>
        <position position="119"/>
    </location>
    <ligand>
        <name>UDP-alpha-D-glucose</name>
        <dbReference type="ChEBI" id="CHEBI:58885"/>
    </ligand>
</feature>
<evidence type="ECO:0000313" key="13">
    <source>
        <dbReference type="Proteomes" id="UP000283530"/>
    </source>
</evidence>
<keyword evidence="7" id="KW-0961">Cell wall biogenesis/degradation</keyword>
<dbReference type="EMBL" id="QPKB01000012">
    <property type="protein sequence ID" value="RWR96430.1"/>
    <property type="molecule type" value="Genomic_DNA"/>
</dbReference>
<evidence type="ECO:0000256" key="2">
    <source>
        <dbReference type="ARBA" id="ARBA00022676"/>
    </source>
</evidence>
<dbReference type="GO" id="GO:0016020">
    <property type="term" value="C:membrane"/>
    <property type="evidence" value="ECO:0007669"/>
    <property type="project" value="InterPro"/>
</dbReference>
<feature type="transmembrane region" description="Helical" evidence="11">
    <location>
        <begin position="661"/>
        <end position="687"/>
    </location>
</feature>
<dbReference type="InterPro" id="IPR005150">
    <property type="entry name" value="Cellulose_synth"/>
</dbReference>
<evidence type="ECO:0000256" key="11">
    <source>
        <dbReference type="SAM" id="Phobius"/>
    </source>
</evidence>
<feature type="transmembrane region" description="Helical" evidence="11">
    <location>
        <begin position="26"/>
        <end position="44"/>
    </location>
</feature>
<dbReference type="GO" id="GO:0071555">
    <property type="term" value="P:cell wall organization"/>
    <property type="evidence" value="ECO:0007669"/>
    <property type="project" value="UniProtKB-KW"/>
</dbReference>
<reference evidence="12 13" key="1">
    <citation type="journal article" date="2019" name="Nat. Plants">
        <title>Stout camphor tree genome fills gaps in understanding of flowering plant genome evolution.</title>
        <authorList>
            <person name="Chaw S.M."/>
            <person name="Liu Y.C."/>
            <person name="Wu Y.W."/>
            <person name="Wang H.Y."/>
            <person name="Lin C.I."/>
            <person name="Wu C.S."/>
            <person name="Ke H.M."/>
            <person name="Chang L.Y."/>
            <person name="Hsu C.Y."/>
            <person name="Yang H.T."/>
            <person name="Sudianto E."/>
            <person name="Hsu M.H."/>
            <person name="Wu K.P."/>
            <person name="Wang L.N."/>
            <person name="Leebens-Mack J.H."/>
            <person name="Tsai I.J."/>
        </authorList>
    </citation>
    <scope>NUCLEOTIDE SEQUENCE [LARGE SCALE GENOMIC DNA]</scope>
    <source>
        <strain evidence="13">cv. Chaw 1501</strain>
        <tissue evidence="12">Young leaves</tissue>
    </source>
</reference>
<accession>A0A3S3N5R2</accession>
<evidence type="ECO:0000256" key="8">
    <source>
        <dbReference type="PIRSR" id="PIRSR605150-1"/>
    </source>
</evidence>
<dbReference type="InterPro" id="IPR029044">
    <property type="entry name" value="Nucleotide-diphossugar_trans"/>
</dbReference>
<evidence type="ECO:0000256" key="4">
    <source>
        <dbReference type="ARBA" id="ARBA00022692"/>
    </source>
</evidence>
<evidence type="ECO:0000256" key="6">
    <source>
        <dbReference type="ARBA" id="ARBA00023136"/>
    </source>
</evidence>
<proteinExistence type="predicted"/>
<evidence type="ECO:0000256" key="10">
    <source>
        <dbReference type="PIRSR" id="PIRSR605150-3"/>
    </source>
</evidence>
<keyword evidence="4 11" id="KW-0812">Transmembrane</keyword>
<evidence type="ECO:0000313" key="12">
    <source>
        <dbReference type="EMBL" id="RWR96430.1"/>
    </source>
</evidence>
<dbReference type="GO" id="GO:0012505">
    <property type="term" value="C:endomembrane system"/>
    <property type="evidence" value="ECO:0007669"/>
    <property type="project" value="UniProtKB-SubCell"/>
</dbReference>
<evidence type="ECO:0000256" key="1">
    <source>
        <dbReference type="ARBA" id="ARBA00004127"/>
    </source>
</evidence>
<protein>
    <submittedName>
        <fullName evidence="12">Cellulose synthase-like protein G3</fullName>
    </submittedName>
</protein>
<sequence length="747" mass="84674">MEGGSPTQRDLKAHPLHSFQVEPRAYFNRVHSLVYICAILGLFYHRLLQLFHCTTFSSFSVFLTMLLSEAVLAFMWLTTFGCRWRPSRRQAFPENLSKLIKDEDLPSLDVFICTADPYKEPPINVVNTALSVMAFDYPTEKISVYVSDDGGSELTLFAFMEGAKFARHWLPFCRENGIEERCPEAYFRSTEGSRRRGDKIKALYEDMKDKVEKVMETGKVSLDQVTSDEEREAIKKWTDGFTRKNHPTVIQVLVESSKDVDVSGHKLPNLIYVSREKRTTSPHHFKAGALNVLVRVSGVMSNAPVVLTLDCDMYSNDPQAPHRALCYLLDPQKASKLAFVQFPQRYQGINRYDTYASELKRSFIIHPMGMDGLKGPGYVGTGCFFNRHSFYGGPSSSSSSFSPPPPLDVPDYKCNGTMNGCMIRSDSVLKVAHKVAGCNFEHGTSWGSKMGFRYGSLVEDYFTGYRLHCEGWESVFCHPEKAAFLGDIPICLDDALSQNKRWCVGLLEVGFSKYSPLTFGTTRISLLMGLCFAYLAFWGLWSIPMAAYGFLPQLALLNQFQLFPKVSDPWFYLYVYLFIGAYGQDIFDFLVAGGSIQWWWSDQRMWMIRGITSYLFGLIEFTLNQIGFSATGFNVTSKVIDDEQDKHYKQGIFEFGVPSPFFVPLVMVATINLIAFVVGLAGALMHWNIEDMFVQLFISGFVVVNSWPIYEAMVLRKDKGSMPIETTIKSAFLAGLLYLLAYFTFRI</sequence>
<evidence type="ECO:0000256" key="9">
    <source>
        <dbReference type="PIRSR" id="PIRSR605150-2"/>
    </source>
</evidence>
<feature type="active site" evidence="8">
    <location>
        <position position="460"/>
    </location>
</feature>
<feature type="transmembrane region" description="Helical" evidence="11">
    <location>
        <begin position="571"/>
        <end position="600"/>
    </location>
</feature>
<keyword evidence="13" id="KW-1185">Reference proteome</keyword>
<feature type="binding site" evidence="10">
    <location>
        <position position="310"/>
    </location>
    <ligand>
        <name>Mn(2+)</name>
        <dbReference type="ChEBI" id="CHEBI:29035"/>
    </ligand>
</feature>
<feature type="transmembrane region" description="Helical" evidence="11">
    <location>
        <begin position="727"/>
        <end position="745"/>
    </location>
</feature>
<dbReference type="PANTHER" id="PTHR13301">
    <property type="entry name" value="X-BOX TRANSCRIPTION FACTOR-RELATED"/>
    <property type="match status" value="1"/>
</dbReference>
<organism evidence="12 13">
    <name type="scientific">Cinnamomum micranthum f. kanehirae</name>
    <dbReference type="NCBI Taxonomy" id="337451"/>
    <lineage>
        <taxon>Eukaryota</taxon>
        <taxon>Viridiplantae</taxon>
        <taxon>Streptophyta</taxon>
        <taxon>Embryophyta</taxon>
        <taxon>Tracheophyta</taxon>
        <taxon>Spermatophyta</taxon>
        <taxon>Magnoliopsida</taxon>
        <taxon>Magnoliidae</taxon>
        <taxon>Laurales</taxon>
        <taxon>Lauraceae</taxon>
        <taxon>Cinnamomum</taxon>
    </lineage>
</organism>
<evidence type="ECO:0000256" key="3">
    <source>
        <dbReference type="ARBA" id="ARBA00022679"/>
    </source>
</evidence>
<keyword evidence="5 11" id="KW-1133">Transmembrane helix</keyword>
<gene>
    <name evidence="12" type="ORF">CKAN_02581700</name>
</gene>
<dbReference type="Proteomes" id="UP000283530">
    <property type="component" value="Unassembled WGS sequence"/>
</dbReference>
<feature type="transmembrane region" description="Helical" evidence="11">
    <location>
        <begin position="526"/>
        <end position="551"/>
    </location>
</feature>